<feature type="transmembrane region" description="Helical" evidence="8">
    <location>
        <begin position="104"/>
        <end position="124"/>
    </location>
</feature>
<feature type="transmembrane region" description="Helical" evidence="8">
    <location>
        <begin position="261"/>
        <end position="284"/>
    </location>
</feature>
<sequence length="373" mass="43434">MASKPTKRKSIHATKLNFRPTTSDSNLDYKGTKPTCEPTSIKEIFTLMVLFICKKSLFFDTNLKVALYLGCLFLISLIADVATIPKTYLSRSDNIFNKYFVKFAWGWNLMLIVPFLTFTSYIYCCGQIKKITKHHLPRIVIATFFWYFWTKIFNIVEASFGKCQIKQYGSKETCLKAGHVWNGFDTSGHSFILIYGSLFLIEETRSMINWDSIKEYLRLEEHNRVTKDTAQSTNPLRNLSEAEFKTLQFNYEKYTPYIRGFFVLITLFQILWDVMLVSTMLYYHVMIEKFVGGCLAILTWFFTYRFWYVHPKLLPKLPGEGVFKYIKKTTKEPVPVTHRRRTGSIVNGNSGPMFMGRPIYTQSSPQEDESTAT</sequence>
<dbReference type="Proteomes" id="UP000504635">
    <property type="component" value="Unplaced"/>
</dbReference>
<evidence type="ECO:0000256" key="4">
    <source>
        <dbReference type="ARBA" id="ARBA00022824"/>
    </source>
</evidence>
<dbReference type="InterPro" id="IPR046401">
    <property type="entry name" value="FITM1/2"/>
</dbReference>
<evidence type="ECO:0000256" key="1">
    <source>
        <dbReference type="ARBA" id="ARBA00004477"/>
    </source>
</evidence>
<evidence type="ECO:0000256" key="6">
    <source>
        <dbReference type="ARBA" id="ARBA00023098"/>
    </source>
</evidence>
<dbReference type="RefSeq" id="XP_030749998.1">
    <property type="nucleotide sequence ID" value="XM_030894138.1"/>
</dbReference>
<dbReference type="GO" id="GO:0008654">
    <property type="term" value="P:phospholipid biosynthetic process"/>
    <property type="evidence" value="ECO:0007669"/>
    <property type="project" value="TreeGrafter"/>
</dbReference>
<evidence type="ECO:0000256" key="5">
    <source>
        <dbReference type="ARBA" id="ARBA00022989"/>
    </source>
</evidence>
<dbReference type="GeneID" id="115877813"/>
<dbReference type="KEGG" id="soy:115877813"/>
<dbReference type="CTD" id="38596"/>
<keyword evidence="3" id="KW-0378">Hydrolase</keyword>
<keyword evidence="4" id="KW-0256">Endoplasmic reticulum</keyword>
<keyword evidence="7 8" id="KW-0472">Membrane</keyword>
<keyword evidence="6" id="KW-0443">Lipid metabolism</keyword>
<evidence type="ECO:0000256" key="2">
    <source>
        <dbReference type="ARBA" id="ARBA00022692"/>
    </source>
</evidence>
<dbReference type="GO" id="GO:0019915">
    <property type="term" value="P:lipid storage"/>
    <property type="evidence" value="ECO:0007669"/>
    <property type="project" value="InterPro"/>
</dbReference>
<dbReference type="GO" id="GO:0010945">
    <property type="term" value="F:coenzyme A diphosphatase activity"/>
    <property type="evidence" value="ECO:0007669"/>
    <property type="project" value="InterPro"/>
</dbReference>
<comment type="subcellular location">
    <subcellularLocation>
        <location evidence="1">Endoplasmic reticulum membrane</location>
        <topology evidence="1">Multi-pass membrane protein</topology>
    </subcellularLocation>
</comment>
<proteinExistence type="inferred from homology"/>
<dbReference type="FunCoup" id="A0A6J2XF69">
    <property type="interactions" value="361"/>
</dbReference>
<evidence type="ECO:0000256" key="3">
    <source>
        <dbReference type="ARBA" id="ARBA00022801"/>
    </source>
</evidence>
<dbReference type="AlphaFoldDB" id="A0A6J2XF69"/>
<dbReference type="HAMAP" id="MF_03230">
    <property type="entry name" value="FITM2"/>
    <property type="match status" value="1"/>
</dbReference>
<reference evidence="10" key="1">
    <citation type="submission" date="2025-08" db="UniProtKB">
        <authorList>
            <consortium name="RefSeq"/>
        </authorList>
    </citation>
    <scope>IDENTIFICATION</scope>
    <source>
        <tissue evidence="10">Gonads</tissue>
    </source>
</reference>
<feature type="transmembrane region" description="Helical" evidence="8">
    <location>
        <begin position="290"/>
        <end position="308"/>
    </location>
</feature>
<name>A0A6J2XF69_SITOR</name>
<organism evidence="9 10">
    <name type="scientific">Sitophilus oryzae</name>
    <name type="common">Rice weevil</name>
    <name type="synonym">Curculio oryzae</name>
    <dbReference type="NCBI Taxonomy" id="7048"/>
    <lineage>
        <taxon>Eukaryota</taxon>
        <taxon>Metazoa</taxon>
        <taxon>Ecdysozoa</taxon>
        <taxon>Arthropoda</taxon>
        <taxon>Hexapoda</taxon>
        <taxon>Insecta</taxon>
        <taxon>Pterygota</taxon>
        <taxon>Neoptera</taxon>
        <taxon>Endopterygota</taxon>
        <taxon>Coleoptera</taxon>
        <taxon>Polyphaga</taxon>
        <taxon>Cucujiformia</taxon>
        <taxon>Curculionidae</taxon>
        <taxon>Dryophthorinae</taxon>
        <taxon>Sitophilus</taxon>
    </lineage>
</organism>
<dbReference type="Pfam" id="PF10261">
    <property type="entry name" value="FIT"/>
    <property type="match status" value="1"/>
</dbReference>
<evidence type="ECO:0000256" key="8">
    <source>
        <dbReference type="SAM" id="Phobius"/>
    </source>
</evidence>
<dbReference type="PANTHER" id="PTHR23129:SF0">
    <property type="entry name" value="ACYL-COENZYME A DIPHOSPHATASE FITM2"/>
    <property type="match status" value="1"/>
</dbReference>
<dbReference type="GO" id="GO:0034389">
    <property type="term" value="P:lipid droplet organization"/>
    <property type="evidence" value="ECO:0007669"/>
    <property type="project" value="InterPro"/>
</dbReference>
<evidence type="ECO:0000313" key="10">
    <source>
        <dbReference type="RefSeq" id="XP_030749998.1"/>
    </source>
</evidence>
<dbReference type="OrthoDB" id="5579088at2759"/>
<accession>A0A6J2XF69</accession>
<dbReference type="InParanoid" id="A0A6J2XF69"/>
<dbReference type="PANTHER" id="PTHR23129">
    <property type="entry name" value="ACYL-COENZYME A DIPHOSPHATASE FITM2"/>
    <property type="match status" value="1"/>
</dbReference>
<keyword evidence="5 8" id="KW-1133">Transmembrane helix</keyword>
<keyword evidence="9" id="KW-1185">Reference proteome</keyword>
<keyword evidence="2 8" id="KW-0812">Transmembrane</keyword>
<evidence type="ECO:0000313" key="9">
    <source>
        <dbReference type="Proteomes" id="UP000504635"/>
    </source>
</evidence>
<protein>
    <submittedName>
        <fullName evidence="10">Fat storage-inducing transmembrane protein</fullName>
    </submittedName>
</protein>
<dbReference type="InterPro" id="IPR019388">
    <property type="entry name" value="FIT"/>
</dbReference>
<gene>
    <name evidence="10" type="primary">LOC115877813</name>
</gene>
<feature type="transmembrane region" description="Helical" evidence="8">
    <location>
        <begin position="65"/>
        <end position="84"/>
    </location>
</feature>
<evidence type="ECO:0000256" key="7">
    <source>
        <dbReference type="ARBA" id="ARBA00023136"/>
    </source>
</evidence>
<dbReference type="GO" id="GO:0005789">
    <property type="term" value="C:endoplasmic reticulum membrane"/>
    <property type="evidence" value="ECO:0007669"/>
    <property type="project" value="UniProtKB-SubCell"/>
</dbReference>